<dbReference type="GO" id="GO:0005634">
    <property type="term" value="C:nucleus"/>
    <property type="evidence" value="ECO:0007669"/>
    <property type="project" value="TreeGrafter"/>
</dbReference>
<reference evidence="2 3" key="1">
    <citation type="journal article" date="2011" name="Proc. Natl. Acad. Sci. U.S.A.">
        <title>Evolutionary erosion of yeast sex chromosomes by mating-type switching accidents.</title>
        <authorList>
            <person name="Gordon J.L."/>
            <person name="Armisen D."/>
            <person name="Proux-Wera E."/>
            <person name="Oheigeartaigh S.S."/>
            <person name="Byrne K.P."/>
            <person name="Wolfe K.H."/>
        </authorList>
    </citation>
    <scope>NUCLEOTIDE SEQUENCE [LARGE SCALE GENOMIC DNA]</scope>
    <source>
        <strain evidence="3">ATCC 76901 / BCRC 22586 / CBS 4309 / NBRC 1992 / NRRL Y-12630</strain>
    </source>
</reference>
<gene>
    <name evidence="2" type="primary">NCAS0A10520</name>
    <name evidence="2" type="ordered locus">NCAS_0A10520</name>
</gene>
<evidence type="ECO:0000259" key="1">
    <source>
        <dbReference type="Pfam" id="PF05699"/>
    </source>
</evidence>
<dbReference type="Proteomes" id="UP000001640">
    <property type="component" value="Chromosome 1"/>
</dbReference>
<accession>G0V812</accession>
<dbReference type="KEGG" id="ncs:NCAS_0A10520"/>
<dbReference type="InParanoid" id="G0V812"/>
<dbReference type="RefSeq" id="XP_003673991.1">
    <property type="nucleotide sequence ID" value="XM_003673943.1"/>
</dbReference>
<keyword evidence="3" id="KW-1185">Reference proteome</keyword>
<reference key="2">
    <citation type="submission" date="2011-08" db="EMBL/GenBank/DDBJ databases">
        <title>Genome sequence of Naumovozyma castellii.</title>
        <authorList>
            <person name="Gordon J.L."/>
            <person name="Armisen D."/>
            <person name="Proux-Wera E."/>
            <person name="OhEigeartaigh S.S."/>
            <person name="Byrne K.P."/>
            <person name="Wolfe K.H."/>
        </authorList>
    </citation>
    <scope>NUCLEOTIDE SEQUENCE</scope>
    <source>
        <strain>Type strain:CBS 4309</strain>
    </source>
</reference>
<dbReference type="InterPro" id="IPR012337">
    <property type="entry name" value="RNaseH-like_sf"/>
</dbReference>
<dbReference type="InterPro" id="IPR008906">
    <property type="entry name" value="HATC_C_dom"/>
</dbReference>
<dbReference type="GO" id="GO:0006357">
    <property type="term" value="P:regulation of transcription by RNA polymerase II"/>
    <property type="evidence" value="ECO:0007669"/>
    <property type="project" value="TreeGrafter"/>
</dbReference>
<dbReference type="AlphaFoldDB" id="G0V812"/>
<proteinExistence type="predicted"/>
<dbReference type="GO" id="GO:0046983">
    <property type="term" value="F:protein dimerization activity"/>
    <property type="evidence" value="ECO:0007669"/>
    <property type="project" value="InterPro"/>
</dbReference>
<dbReference type="PANTHER" id="PTHR46169:SF29">
    <property type="entry name" value="DNA REPLICATION-RELATED ELEMENT FACTOR, ISOFORM A"/>
    <property type="match status" value="1"/>
</dbReference>
<evidence type="ECO:0000313" key="2">
    <source>
        <dbReference type="EMBL" id="CCC67610.1"/>
    </source>
</evidence>
<dbReference type="EMBL" id="HE576752">
    <property type="protein sequence ID" value="CCC67610.1"/>
    <property type="molecule type" value="Genomic_DNA"/>
</dbReference>
<dbReference type="InterPro" id="IPR052717">
    <property type="entry name" value="Vacuolar_transposase_reg"/>
</dbReference>
<dbReference type="OrthoDB" id="4071903at2759"/>
<dbReference type="HOGENOM" id="CLU_362498_0_0_1"/>
<name>G0V812_NAUCA</name>
<dbReference type="SUPFAM" id="SSF53098">
    <property type="entry name" value="Ribonuclease H-like"/>
    <property type="match status" value="1"/>
</dbReference>
<organism evidence="2 3">
    <name type="scientific">Naumovozyma castellii</name>
    <name type="common">Yeast</name>
    <name type="synonym">Saccharomyces castellii</name>
    <dbReference type="NCBI Taxonomy" id="27288"/>
    <lineage>
        <taxon>Eukaryota</taxon>
        <taxon>Fungi</taxon>
        <taxon>Dikarya</taxon>
        <taxon>Ascomycota</taxon>
        <taxon>Saccharomycotina</taxon>
        <taxon>Saccharomycetes</taxon>
        <taxon>Saccharomycetales</taxon>
        <taxon>Saccharomycetaceae</taxon>
        <taxon>Naumovozyma</taxon>
    </lineage>
</organism>
<protein>
    <recommendedName>
        <fullName evidence="1">HAT C-terminal dimerisation domain-containing protein</fullName>
    </recommendedName>
</protein>
<feature type="domain" description="HAT C-terminal dimerisation" evidence="1">
    <location>
        <begin position="715"/>
        <end position="774"/>
    </location>
</feature>
<dbReference type="PANTHER" id="PTHR46169">
    <property type="entry name" value="DNA REPLICATION-RELATED ELEMENT FACTOR, ISOFORM A"/>
    <property type="match status" value="1"/>
</dbReference>
<dbReference type="GeneID" id="96901089"/>
<evidence type="ECO:0000313" key="3">
    <source>
        <dbReference type="Proteomes" id="UP000001640"/>
    </source>
</evidence>
<sequence>MESTREPNLYQCNLCHKTIVYNESFENYNPRILDRHLKFSCTKAPPVLNGDISSQSALMHLAKERQKSFKNLSYLNYIPSEFDLAVSFTSKLNLPLTWIENEDITGIFKYVLNSLDNKQTYCENYQKKFNKKSLVNAIINKTEDIRYFWQAEFATSNFILMQQTFAKKENLLSTIIERIQKLDSVVFPFLILDNWSNHKMNNYLGMMITIYNKATQKLCPFLLKIPRCESHTASTTYNQIQELLDDFPGLSNLLVGMTSDNASNMLRLSKDLELGELFGNVYLSHVPCLSHSTNLMNSCLIQPSSIEENNENSEENEPGDEEEPEDHMILINSFDLKNYIDSKLLEKFDHECMLNPDGTQGITYEDDVFFEYLRGQELDKEIISLLTGHQLLQKNNQLAAEIKMSMHKRKIYDANCARMGRSRRGEGLRLKSFCRTRWMSAVETFKRLLFLKPVILSISTSSEFETKFTHEEFNIVKDILSLLEPFATLCETLSSDRCTVKYALPLLVRCKCTMKTNSVDYLSNDDNNFSHLAHMTQFMQKMDKYVAKYKNNDICLISSFLTISFDDHPIWTQIFPGKGQDGSKGEFIRSKIAKMITKMLLPLLNISFYNSEDEDTCSEGEADSSFIDSFVHNSSKDSKNSFDDTTENIANNNFDFCSIENDLCDLVLSELKDFRLEAQKQVSLCFAQNKLKMDPSLCGRSFNNICKTLFDADLYFWSQFGDKFPILSLVNNVLKNIPASSIHIERFFSMASRIADKRKTDLSDKMFSSLCILKSFGLKVDFTKVNIHKSSVFQAMEYSEDLKQSNM</sequence>
<dbReference type="Pfam" id="PF05699">
    <property type="entry name" value="Dimer_Tnp_hAT"/>
    <property type="match status" value="1"/>
</dbReference>